<protein>
    <recommendedName>
        <fullName evidence="2">FAS1 domain-containing protein</fullName>
    </recommendedName>
</protein>
<proteinExistence type="predicted"/>
<comment type="caution">
    <text evidence="3">The sequence shown here is derived from an EMBL/GenBank/DDBJ whole genome shotgun (WGS) entry which is preliminary data.</text>
</comment>
<dbReference type="PROSITE" id="PS50213">
    <property type="entry name" value="FAS1"/>
    <property type="match status" value="3"/>
</dbReference>
<sequence>MKKNRVVSLMIALVLVFSAFFQAAPAKAATNTIVDVAASDPRFSTLVTALQAAGLDATLQGPGPFTVFAPTNDAFAKLPKGTVDALLADIPALTNVLTYHVVGGNLASGDVISASSVNTVQGSKAIIRKVGKNYFINNARIIITDIPADNGVIHVINRVIIPPAKNIMETIREDSRFDTLEAAIDAAGLAGVLESAGPFTLFAPTDAAFKKLPKGTVEALLADIPALTNVLTYHVLAGASFARDVNMLISADTVQGSPVIFRKTDGRLFVNRSMIQRADLLASNGVIHVIDRVLLPPTKDIVQTLSDDKRFETLVTAVDAAGLVGTLQGPGPFTVYAPTDAAFKKLPKGTLEALLADIPALTSVLTYHVSADELFRGEIRMLDTLPTVNGAEIDVEIKRGRLMLNNARLVQRDIITTNGVIHVIDAVLLPPAP</sequence>
<feature type="domain" description="FAS1" evidence="2">
    <location>
        <begin position="298"/>
        <end position="428"/>
    </location>
</feature>
<dbReference type="Gene3D" id="2.30.180.10">
    <property type="entry name" value="FAS1 domain"/>
    <property type="match status" value="3"/>
</dbReference>
<evidence type="ECO:0000313" key="4">
    <source>
        <dbReference type="Proteomes" id="UP000050501"/>
    </source>
</evidence>
<dbReference type="STRING" id="229921.ADN01_05685"/>
<keyword evidence="4" id="KW-1185">Reference proteome</keyword>
<reference evidence="3 4" key="1">
    <citation type="submission" date="2015-07" db="EMBL/GenBank/DDBJ databases">
        <title>Genome sequence of Levilinea saccharolytica DSM 16555.</title>
        <authorList>
            <person name="Hemp J."/>
            <person name="Ward L.M."/>
            <person name="Pace L.A."/>
            <person name="Fischer W.W."/>
        </authorList>
    </citation>
    <scope>NUCLEOTIDE SEQUENCE [LARGE SCALE GENOMIC DNA]</scope>
    <source>
        <strain evidence="3 4">KIBI-1</strain>
    </source>
</reference>
<feature type="domain" description="FAS1" evidence="2">
    <location>
        <begin position="164"/>
        <end position="294"/>
    </location>
</feature>
<dbReference type="InterPro" id="IPR000782">
    <property type="entry name" value="FAS1_domain"/>
</dbReference>
<dbReference type="SMART" id="SM00554">
    <property type="entry name" value="FAS1"/>
    <property type="match status" value="3"/>
</dbReference>
<feature type="signal peptide" evidence="1">
    <location>
        <begin position="1"/>
        <end position="28"/>
    </location>
</feature>
<organism evidence="3 4">
    <name type="scientific">Levilinea saccharolytica</name>
    <dbReference type="NCBI Taxonomy" id="229921"/>
    <lineage>
        <taxon>Bacteria</taxon>
        <taxon>Bacillati</taxon>
        <taxon>Chloroflexota</taxon>
        <taxon>Anaerolineae</taxon>
        <taxon>Anaerolineales</taxon>
        <taxon>Anaerolineaceae</taxon>
        <taxon>Levilinea</taxon>
    </lineage>
</organism>
<dbReference type="PANTHER" id="PTHR10900:SF77">
    <property type="entry name" value="FI19380P1"/>
    <property type="match status" value="1"/>
</dbReference>
<feature type="chain" id="PRO_5006133686" description="FAS1 domain-containing protein" evidence="1">
    <location>
        <begin position="29"/>
        <end position="433"/>
    </location>
</feature>
<accession>A0A0P6YKR5</accession>
<dbReference type="AlphaFoldDB" id="A0A0P6YKR5"/>
<dbReference type="PATRIC" id="fig|229921.5.peg.2000"/>
<dbReference type="FunFam" id="2.30.180.10:FF:000032">
    <property type="entry name" value="Fasciclin domain-containing protein, putative"/>
    <property type="match status" value="3"/>
</dbReference>
<dbReference type="RefSeq" id="WP_062417235.1">
    <property type="nucleotide sequence ID" value="NZ_DF967974.1"/>
</dbReference>
<dbReference type="GO" id="GO:0005615">
    <property type="term" value="C:extracellular space"/>
    <property type="evidence" value="ECO:0007669"/>
    <property type="project" value="TreeGrafter"/>
</dbReference>
<dbReference type="SUPFAM" id="SSF82153">
    <property type="entry name" value="FAS1 domain"/>
    <property type="match status" value="3"/>
</dbReference>
<dbReference type="PANTHER" id="PTHR10900">
    <property type="entry name" value="PERIOSTIN-RELATED"/>
    <property type="match status" value="1"/>
</dbReference>
<dbReference type="OrthoDB" id="9800666at2"/>
<name>A0A0P6YKR5_9CHLR</name>
<dbReference type="Pfam" id="PF02469">
    <property type="entry name" value="Fasciclin"/>
    <property type="match status" value="3"/>
</dbReference>
<dbReference type="InterPro" id="IPR050904">
    <property type="entry name" value="Adhesion/Biosynth-related"/>
</dbReference>
<gene>
    <name evidence="3" type="ORF">ADN01_05685</name>
</gene>
<evidence type="ECO:0000313" key="3">
    <source>
        <dbReference type="EMBL" id="KPL85807.1"/>
    </source>
</evidence>
<keyword evidence="1" id="KW-0732">Signal</keyword>
<dbReference type="Proteomes" id="UP000050501">
    <property type="component" value="Unassembled WGS sequence"/>
</dbReference>
<dbReference type="InterPro" id="IPR036378">
    <property type="entry name" value="FAS1_dom_sf"/>
</dbReference>
<evidence type="ECO:0000259" key="2">
    <source>
        <dbReference type="PROSITE" id="PS50213"/>
    </source>
</evidence>
<dbReference type="EMBL" id="LGCM01000023">
    <property type="protein sequence ID" value="KPL85807.1"/>
    <property type="molecule type" value="Genomic_DNA"/>
</dbReference>
<feature type="domain" description="FAS1" evidence="2">
    <location>
        <begin position="30"/>
        <end position="160"/>
    </location>
</feature>
<evidence type="ECO:0000256" key="1">
    <source>
        <dbReference type="SAM" id="SignalP"/>
    </source>
</evidence>